<comment type="subcellular location">
    <subcellularLocation>
        <location evidence="1">Membrane</location>
        <topology evidence="1">Multi-pass membrane protein</topology>
    </subcellularLocation>
</comment>
<evidence type="ECO:0000313" key="7">
    <source>
        <dbReference type="EMBL" id="RYC29248.1"/>
    </source>
</evidence>
<dbReference type="OrthoDB" id="9812221at2"/>
<name>A0A4Q2U0S3_9HYPH</name>
<feature type="transmembrane region" description="Helical" evidence="6">
    <location>
        <begin position="133"/>
        <end position="155"/>
    </location>
</feature>
<organism evidence="7 8">
    <name type="scientific">Lichenibacterium minor</name>
    <dbReference type="NCBI Taxonomy" id="2316528"/>
    <lineage>
        <taxon>Bacteria</taxon>
        <taxon>Pseudomonadati</taxon>
        <taxon>Pseudomonadota</taxon>
        <taxon>Alphaproteobacteria</taxon>
        <taxon>Hyphomicrobiales</taxon>
        <taxon>Lichenihabitantaceae</taxon>
        <taxon>Lichenibacterium</taxon>
    </lineage>
</organism>
<keyword evidence="4 6" id="KW-1133">Transmembrane helix</keyword>
<accession>A0A4Q2U0S3</accession>
<dbReference type="EMBL" id="QYBB01000061">
    <property type="protein sequence ID" value="RYC29248.1"/>
    <property type="molecule type" value="Genomic_DNA"/>
</dbReference>
<dbReference type="Proteomes" id="UP000290759">
    <property type="component" value="Unassembled WGS sequence"/>
</dbReference>
<dbReference type="SUPFAM" id="SSF103473">
    <property type="entry name" value="MFS general substrate transporter"/>
    <property type="match status" value="1"/>
</dbReference>
<dbReference type="InterPro" id="IPR036259">
    <property type="entry name" value="MFS_trans_sf"/>
</dbReference>
<dbReference type="PANTHER" id="PTHR42718">
    <property type="entry name" value="MAJOR FACILITATOR SUPERFAMILY MULTIDRUG TRANSPORTER MFSC"/>
    <property type="match status" value="1"/>
</dbReference>
<gene>
    <name evidence="7" type="ORF">D3273_25000</name>
</gene>
<comment type="caution">
    <text evidence="7">The sequence shown here is derived from an EMBL/GenBank/DDBJ whole genome shotgun (WGS) entry which is preliminary data.</text>
</comment>
<feature type="transmembrane region" description="Helical" evidence="6">
    <location>
        <begin position="99"/>
        <end position="121"/>
    </location>
</feature>
<dbReference type="PANTHER" id="PTHR42718:SF9">
    <property type="entry name" value="MAJOR FACILITATOR SUPERFAMILY MULTIDRUG TRANSPORTER MFSC"/>
    <property type="match status" value="1"/>
</dbReference>
<feature type="transmembrane region" description="Helical" evidence="6">
    <location>
        <begin position="361"/>
        <end position="381"/>
    </location>
</feature>
<sequence length="517" mass="56498">MDLKPLIGLAGVLVAAMTSEFNDQVTTLALVDVRGGLSISHDPGTWIGSLYVSAEIVGLAVSPWFLMATSLRHWTLFCIGLCSLSSALIPFSPNIEAVYALRLAQGLAGGLIIPLLITTAFKVLTPPIRLYGLAAYGLTATFTPALAATLAALWTDIVGDWRFVFFEAVPLCVVSATLVATCMPQEPPKYELFRTFNWRGFLLLVVGSGALSTMLYQGDRLNWFDSPAVSVMALISAVAIPLLLINEWFHPVPFLKLQLLGRRNLAYGAIALFTFLIISQAGSTVPIRYLTDVQGYRPLQAEWITLEIASLQIVLLPAMAFLLDFRWAEPRVVSFVGLALMLTSCIGSAFVDFTWNRDQFYVWELCQAVGQPMVVMPLLLLSTNTVKDPKDGPFTSAMVNFPRGLAEATGVWLMDLIMRWRGSLHYNRIVDQIGLGRYQVIQGRGVLPSLPPALLPNGQPRAPGSLRALSGAIEQAMTILSVNDTFVILGFMTLALMAVVLVLPSRTLPPRIEFADH</sequence>
<reference evidence="7 8" key="1">
    <citation type="submission" date="2018-12" db="EMBL/GenBank/DDBJ databases">
        <authorList>
            <person name="Grouzdev D.S."/>
            <person name="Krutkina M.S."/>
        </authorList>
    </citation>
    <scope>NUCLEOTIDE SEQUENCE [LARGE SCALE GENOMIC DNA]</scope>
    <source>
        <strain evidence="7 8">RmlP026</strain>
    </source>
</reference>
<dbReference type="GO" id="GO:0016020">
    <property type="term" value="C:membrane"/>
    <property type="evidence" value="ECO:0007669"/>
    <property type="project" value="UniProtKB-SubCell"/>
</dbReference>
<protein>
    <submittedName>
        <fullName evidence="7">MFS transporter</fullName>
    </submittedName>
</protein>
<feature type="transmembrane region" description="Helical" evidence="6">
    <location>
        <begin position="46"/>
        <end position="67"/>
    </location>
</feature>
<feature type="transmembrane region" description="Helical" evidence="6">
    <location>
        <begin position="196"/>
        <end position="216"/>
    </location>
</feature>
<evidence type="ECO:0000256" key="6">
    <source>
        <dbReference type="SAM" id="Phobius"/>
    </source>
</evidence>
<proteinExistence type="predicted"/>
<feature type="transmembrane region" description="Helical" evidence="6">
    <location>
        <begin position="335"/>
        <end position="355"/>
    </location>
</feature>
<feature type="transmembrane region" description="Helical" evidence="6">
    <location>
        <begin position="485"/>
        <end position="503"/>
    </location>
</feature>
<feature type="transmembrane region" description="Helical" evidence="6">
    <location>
        <begin position="228"/>
        <end position="245"/>
    </location>
</feature>
<keyword evidence="2" id="KW-0813">Transport</keyword>
<evidence type="ECO:0000256" key="3">
    <source>
        <dbReference type="ARBA" id="ARBA00022692"/>
    </source>
</evidence>
<evidence type="ECO:0000256" key="5">
    <source>
        <dbReference type="ARBA" id="ARBA00023136"/>
    </source>
</evidence>
<evidence type="ECO:0000256" key="2">
    <source>
        <dbReference type="ARBA" id="ARBA00022448"/>
    </source>
</evidence>
<dbReference type="GO" id="GO:0022857">
    <property type="term" value="F:transmembrane transporter activity"/>
    <property type="evidence" value="ECO:0007669"/>
    <property type="project" value="InterPro"/>
</dbReference>
<dbReference type="Gene3D" id="1.20.1250.20">
    <property type="entry name" value="MFS general substrate transporter like domains"/>
    <property type="match status" value="1"/>
</dbReference>
<dbReference type="InterPro" id="IPR011701">
    <property type="entry name" value="MFS"/>
</dbReference>
<dbReference type="RefSeq" id="WP_129229680.1">
    <property type="nucleotide sequence ID" value="NZ_QYBB01000061.1"/>
</dbReference>
<keyword evidence="5 6" id="KW-0472">Membrane</keyword>
<feature type="transmembrane region" description="Helical" evidence="6">
    <location>
        <begin position="161"/>
        <end position="184"/>
    </location>
</feature>
<feature type="transmembrane region" description="Helical" evidence="6">
    <location>
        <begin position="74"/>
        <end position="93"/>
    </location>
</feature>
<feature type="transmembrane region" description="Helical" evidence="6">
    <location>
        <begin position="303"/>
        <end position="323"/>
    </location>
</feature>
<evidence type="ECO:0000256" key="4">
    <source>
        <dbReference type="ARBA" id="ARBA00022989"/>
    </source>
</evidence>
<evidence type="ECO:0000313" key="8">
    <source>
        <dbReference type="Proteomes" id="UP000290759"/>
    </source>
</evidence>
<keyword evidence="8" id="KW-1185">Reference proteome</keyword>
<evidence type="ECO:0000256" key="1">
    <source>
        <dbReference type="ARBA" id="ARBA00004141"/>
    </source>
</evidence>
<reference evidence="7 8" key="2">
    <citation type="submission" date="2019-02" db="EMBL/GenBank/DDBJ databases">
        <title>'Lichenibacterium ramalinii' gen. nov. sp. nov., 'Lichenibacterium minor' gen. nov. sp. nov.</title>
        <authorList>
            <person name="Pankratov T."/>
        </authorList>
    </citation>
    <scope>NUCLEOTIDE SEQUENCE [LARGE SCALE GENOMIC DNA]</scope>
    <source>
        <strain evidence="7 8">RmlP026</strain>
    </source>
</reference>
<keyword evidence="3 6" id="KW-0812">Transmembrane</keyword>
<feature type="transmembrane region" description="Helical" evidence="6">
    <location>
        <begin position="265"/>
        <end position="283"/>
    </location>
</feature>
<dbReference type="Pfam" id="PF07690">
    <property type="entry name" value="MFS_1"/>
    <property type="match status" value="1"/>
</dbReference>
<dbReference type="AlphaFoldDB" id="A0A4Q2U0S3"/>